<comment type="subcellular location">
    <subcellularLocation>
        <location evidence="1 8">Nucleus</location>
    </subcellularLocation>
</comment>
<proteinExistence type="inferred from homology"/>
<organism evidence="10 11">
    <name type="scientific">Myxozyma melibiosi</name>
    <dbReference type="NCBI Taxonomy" id="54550"/>
    <lineage>
        <taxon>Eukaryota</taxon>
        <taxon>Fungi</taxon>
        <taxon>Dikarya</taxon>
        <taxon>Ascomycota</taxon>
        <taxon>Saccharomycotina</taxon>
        <taxon>Lipomycetes</taxon>
        <taxon>Lipomycetales</taxon>
        <taxon>Lipomycetaceae</taxon>
        <taxon>Myxozyma</taxon>
    </lineage>
</organism>
<dbReference type="Pfam" id="PF04934">
    <property type="entry name" value="Med6"/>
    <property type="match status" value="1"/>
</dbReference>
<gene>
    <name evidence="8" type="primary">MED6</name>
    <name evidence="10" type="ORF">BZA70DRAFT_273034</name>
</gene>
<dbReference type="GeneID" id="90037278"/>
<evidence type="ECO:0000256" key="1">
    <source>
        <dbReference type="ARBA" id="ARBA00004123"/>
    </source>
</evidence>
<evidence type="ECO:0000256" key="8">
    <source>
        <dbReference type="RuleBase" id="RU364143"/>
    </source>
</evidence>
<comment type="function">
    <text evidence="8">Component of the Mediator complex, a coactivator involved in the regulated transcription of nearly all RNA polymerase II-dependent genes. Mediator functions as a bridge to convey information from gene-specific regulatory proteins to the basal RNA polymerase II transcription machinery. Mediator is recruited to promoters by direct interactions with regulatory proteins and serves as a scaffold for the assembly of a functional preinitiation complex with RNA polymerase II and the general transcription factors.</text>
</comment>
<sequence length="245" mass="27235">MSAAEPPLDELQWRAPEWIAQWGLRTDNVLEYFAQSPFYDRSSNNQVLKMQSQFSSPMMQPQDVHKLLESMRGIEFAIAIPNPGTALWVIRKQNRISQTEAIPLATYFVIEENIYMAPTVYSVVSSRIMACSKELTEALAIAADKLPNFSPTTGYSYSATTLEDDESAKLRLQDQMMARALTTAFQFESGGESVYLDAPQKLKEPVMIASQSSGKGRGSSVSAGEKSTPAPPPLKRRKTKKSEAR</sequence>
<feature type="compositionally biased region" description="Polar residues" evidence="9">
    <location>
        <begin position="209"/>
        <end position="222"/>
    </location>
</feature>
<evidence type="ECO:0000256" key="7">
    <source>
        <dbReference type="ARBA" id="ARBA00031259"/>
    </source>
</evidence>
<protein>
    <recommendedName>
        <fullName evidence="3 8">Mediator of RNA polymerase II transcription subunit 6</fullName>
    </recommendedName>
    <alternativeName>
        <fullName evidence="7 8">Mediator complex subunit 6</fullName>
    </alternativeName>
</protein>
<feature type="region of interest" description="Disordered" evidence="9">
    <location>
        <begin position="206"/>
        <end position="245"/>
    </location>
</feature>
<dbReference type="EMBL" id="JBBJBU010000001">
    <property type="protein sequence ID" value="KAK7208147.1"/>
    <property type="molecule type" value="Genomic_DNA"/>
</dbReference>
<evidence type="ECO:0000256" key="4">
    <source>
        <dbReference type="ARBA" id="ARBA00023015"/>
    </source>
</evidence>
<feature type="compositionally biased region" description="Basic residues" evidence="9">
    <location>
        <begin position="234"/>
        <end position="245"/>
    </location>
</feature>
<keyword evidence="4 8" id="KW-0805">Transcription regulation</keyword>
<comment type="subunit">
    <text evidence="8">Component of the Mediator complex.</text>
</comment>
<keyword evidence="6 8" id="KW-0539">Nucleus</keyword>
<name>A0ABR1FE66_9ASCO</name>
<evidence type="ECO:0000256" key="2">
    <source>
        <dbReference type="ARBA" id="ARBA00007526"/>
    </source>
</evidence>
<comment type="caution">
    <text evidence="10">The sequence shown here is derived from an EMBL/GenBank/DDBJ whole genome shotgun (WGS) entry which is preliminary data.</text>
</comment>
<keyword evidence="11" id="KW-1185">Reference proteome</keyword>
<accession>A0ABR1FE66</accession>
<evidence type="ECO:0000313" key="11">
    <source>
        <dbReference type="Proteomes" id="UP001498771"/>
    </source>
</evidence>
<dbReference type="RefSeq" id="XP_064771180.1">
    <property type="nucleotide sequence ID" value="XM_064911766.1"/>
</dbReference>
<keyword evidence="8" id="KW-0010">Activator</keyword>
<dbReference type="Proteomes" id="UP001498771">
    <property type="component" value="Unassembled WGS sequence"/>
</dbReference>
<dbReference type="PANTHER" id="PTHR13104">
    <property type="entry name" value="MED-6-RELATED"/>
    <property type="match status" value="1"/>
</dbReference>
<evidence type="ECO:0000256" key="9">
    <source>
        <dbReference type="SAM" id="MobiDB-lite"/>
    </source>
</evidence>
<evidence type="ECO:0000256" key="5">
    <source>
        <dbReference type="ARBA" id="ARBA00023163"/>
    </source>
</evidence>
<keyword evidence="5 8" id="KW-0804">Transcription</keyword>
<dbReference type="InterPro" id="IPR007018">
    <property type="entry name" value="Mediator_Med6"/>
</dbReference>
<dbReference type="InterPro" id="IPR038566">
    <property type="entry name" value="Mediator_Med6_sf"/>
</dbReference>
<evidence type="ECO:0000313" key="10">
    <source>
        <dbReference type="EMBL" id="KAK7208147.1"/>
    </source>
</evidence>
<evidence type="ECO:0000256" key="3">
    <source>
        <dbReference type="ARBA" id="ARBA00020634"/>
    </source>
</evidence>
<reference evidence="10 11" key="1">
    <citation type="submission" date="2024-03" db="EMBL/GenBank/DDBJ databases">
        <title>Genome-scale model development and genomic sequencing of the oleaginous clade Lipomyces.</title>
        <authorList>
            <consortium name="Lawrence Berkeley National Laboratory"/>
            <person name="Czajka J.J."/>
            <person name="Han Y."/>
            <person name="Kim J."/>
            <person name="Mondo S.J."/>
            <person name="Hofstad B.A."/>
            <person name="Robles A."/>
            <person name="Haridas S."/>
            <person name="Riley R."/>
            <person name="LaButti K."/>
            <person name="Pangilinan J."/>
            <person name="Andreopoulos W."/>
            <person name="Lipzen A."/>
            <person name="Yan J."/>
            <person name="Wang M."/>
            <person name="Ng V."/>
            <person name="Grigoriev I.V."/>
            <person name="Spatafora J.W."/>
            <person name="Magnuson J.K."/>
            <person name="Baker S.E."/>
            <person name="Pomraning K.R."/>
        </authorList>
    </citation>
    <scope>NUCLEOTIDE SEQUENCE [LARGE SCALE GENOMIC DNA]</scope>
    <source>
        <strain evidence="10 11">Phaff 52-87</strain>
    </source>
</reference>
<comment type="similarity">
    <text evidence="2 8">Belongs to the Mediator complex subunit 6 family.</text>
</comment>
<evidence type="ECO:0000256" key="6">
    <source>
        <dbReference type="ARBA" id="ARBA00023242"/>
    </source>
</evidence>
<dbReference type="Gene3D" id="3.10.450.580">
    <property type="entry name" value="Mediator complex, subunit Med6"/>
    <property type="match status" value="1"/>
</dbReference>